<keyword evidence="2" id="KW-1185">Reference proteome</keyword>
<reference evidence="1" key="1">
    <citation type="submission" date="2021-06" db="EMBL/GenBank/DDBJ databases">
        <authorList>
            <person name="Kallberg Y."/>
            <person name="Tangrot J."/>
            <person name="Rosling A."/>
        </authorList>
    </citation>
    <scope>NUCLEOTIDE SEQUENCE</scope>
    <source>
        <strain evidence="1">IN212</strain>
    </source>
</reference>
<accession>A0A9N9N918</accession>
<name>A0A9N9N918_9GLOM</name>
<evidence type="ECO:0000313" key="2">
    <source>
        <dbReference type="Proteomes" id="UP000789396"/>
    </source>
</evidence>
<dbReference type="EMBL" id="CAJVPZ010022899">
    <property type="protein sequence ID" value="CAG8713559.1"/>
    <property type="molecule type" value="Genomic_DNA"/>
</dbReference>
<dbReference type="Proteomes" id="UP000789396">
    <property type="component" value="Unassembled WGS sequence"/>
</dbReference>
<protein>
    <submittedName>
        <fullName evidence="1">12306_t:CDS:1</fullName>
    </submittedName>
</protein>
<dbReference type="AlphaFoldDB" id="A0A9N9N918"/>
<sequence length="61" mass="7206">ILHNELKQSLSKKSHDNSKKQLLSKINDEINNNVDIFWEEEMVSDEEFDNTIEEIDIDTDN</sequence>
<proteinExistence type="predicted"/>
<gene>
    <name evidence="1" type="ORF">RFULGI_LOCUS11004</name>
</gene>
<feature type="non-terminal residue" evidence="1">
    <location>
        <position position="61"/>
    </location>
</feature>
<feature type="non-terminal residue" evidence="1">
    <location>
        <position position="1"/>
    </location>
</feature>
<comment type="caution">
    <text evidence="1">The sequence shown here is derived from an EMBL/GenBank/DDBJ whole genome shotgun (WGS) entry which is preliminary data.</text>
</comment>
<evidence type="ECO:0000313" key="1">
    <source>
        <dbReference type="EMBL" id="CAG8713559.1"/>
    </source>
</evidence>
<organism evidence="1 2">
    <name type="scientific">Racocetra fulgida</name>
    <dbReference type="NCBI Taxonomy" id="60492"/>
    <lineage>
        <taxon>Eukaryota</taxon>
        <taxon>Fungi</taxon>
        <taxon>Fungi incertae sedis</taxon>
        <taxon>Mucoromycota</taxon>
        <taxon>Glomeromycotina</taxon>
        <taxon>Glomeromycetes</taxon>
        <taxon>Diversisporales</taxon>
        <taxon>Gigasporaceae</taxon>
        <taxon>Racocetra</taxon>
    </lineage>
</organism>